<evidence type="ECO:0000313" key="3">
    <source>
        <dbReference type="Proteomes" id="UP000014500"/>
    </source>
</evidence>
<feature type="region of interest" description="Disordered" evidence="1">
    <location>
        <begin position="1"/>
        <end position="27"/>
    </location>
</feature>
<sequence length="92" mass="10572">MDRSDRFRMSDGNKLEQLPSVSARGTRSESRAVLRSLTLSWRAARLKLDKRPPAEWNFRLAQCIDTDVYHYCNTCRGSAREDLESIPVNSIV</sequence>
<dbReference type="AlphaFoldDB" id="T1JI79"/>
<accession>T1JI79</accession>
<reference evidence="3" key="1">
    <citation type="submission" date="2011-05" db="EMBL/GenBank/DDBJ databases">
        <authorList>
            <person name="Richards S.R."/>
            <person name="Qu J."/>
            <person name="Jiang H."/>
            <person name="Jhangiani S.N."/>
            <person name="Agravi P."/>
            <person name="Goodspeed R."/>
            <person name="Gross S."/>
            <person name="Mandapat C."/>
            <person name="Jackson L."/>
            <person name="Mathew T."/>
            <person name="Pu L."/>
            <person name="Thornton R."/>
            <person name="Saada N."/>
            <person name="Wilczek-Boney K.B."/>
            <person name="Lee S."/>
            <person name="Kovar C."/>
            <person name="Wu Y."/>
            <person name="Scherer S.E."/>
            <person name="Worley K.C."/>
            <person name="Muzny D.M."/>
            <person name="Gibbs R."/>
        </authorList>
    </citation>
    <scope>NUCLEOTIDE SEQUENCE</scope>
    <source>
        <strain evidence="3">Brora</strain>
    </source>
</reference>
<evidence type="ECO:0000313" key="2">
    <source>
        <dbReference type="EnsemblMetazoa" id="SMAR013560-PA"/>
    </source>
</evidence>
<dbReference type="EnsemblMetazoa" id="SMAR013560-RA">
    <property type="protein sequence ID" value="SMAR013560-PA"/>
    <property type="gene ID" value="SMAR013560"/>
</dbReference>
<name>T1JI79_STRMM</name>
<feature type="compositionally biased region" description="Basic and acidic residues" evidence="1">
    <location>
        <begin position="1"/>
        <end position="14"/>
    </location>
</feature>
<dbReference type="Proteomes" id="UP000014500">
    <property type="component" value="Unassembled WGS sequence"/>
</dbReference>
<proteinExistence type="predicted"/>
<reference evidence="2" key="2">
    <citation type="submission" date="2015-02" db="UniProtKB">
        <authorList>
            <consortium name="EnsemblMetazoa"/>
        </authorList>
    </citation>
    <scope>IDENTIFICATION</scope>
</reference>
<organism evidence="2 3">
    <name type="scientific">Strigamia maritima</name>
    <name type="common">European centipede</name>
    <name type="synonym">Geophilus maritimus</name>
    <dbReference type="NCBI Taxonomy" id="126957"/>
    <lineage>
        <taxon>Eukaryota</taxon>
        <taxon>Metazoa</taxon>
        <taxon>Ecdysozoa</taxon>
        <taxon>Arthropoda</taxon>
        <taxon>Myriapoda</taxon>
        <taxon>Chilopoda</taxon>
        <taxon>Pleurostigmophora</taxon>
        <taxon>Geophilomorpha</taxon>
        <taxon>Linotaeniidae</taxon>
        <taxon>Strigamia</taxon>
    </lineage>
</organism>
<dbReference type="HOGENOM" id="CLU_2416090_0_0_1"/>
<dbReference type="EMBL" id="JH431820">
    <property type="status" value="NOT_ANNOTATED_CDS"/>
    <property type="molecule type" value="Genomic_DNA"/>
</dbReference>
<keyword evidence="3" id="KW-1185">Reference proteome</keyword>
<evidence type="ECO:0000256" key="1">
    <source>
        <dbReference type="SAM" id="MobiDB-lite"/>
    </source>
</evidence>
<protein>
    <submittedName>
        <fullName evidence="2">Uncharacterized protein</fullName>
    </submittedName>
</protein>